<keyword evidence="3" id="KW-1185">Reference proteome</keyword>
<dbReference type="SUPFAM" id="SSF48452">
    <property type="entry name" value="TPR-like"/>
    <property type="match status" value="1"/>
</dbReference>
<evidence type="ECO:0000313" key="3">
    <source>
        <dbReference type="Proteomes" id="UP000276982"/>
    </source>
</evidence>
<dbReference type="PROSITE" id="PS50005">
    <property type="entry name" value="TPR"/>
    <property type="match status" value="1"/>
</dbReference>
<reference evidence="2 3" key="1">
    <citation type="submission" date="2018-11" db="EMBL/GenBank/DDBJ databases">
        <title>Genome sequencing of Lachnoanaerobaculum orale DSM 24553T.</title>
        <authorList>
            <person name="Kook J.-K."/>
            <person name="Park S.-N."/>
            <person name="Lim Y.K."/>
        </authorList>
    </citation>
    <scope>NUCLEOTIDE SEQUENCE [LARGE SCALE GENOMIC DNA]</scope>
    <source>
        <strain evidence="2 3">DSM 24553</strain>
    </source>
</reference>
<dbReference type="InterPro" id="IPR011990">
    <property type="entry name" value="TPR-like_helical_dom_sf"/>
</dbReference>
<accession>A0A3P3Q103</accession>
<comment type="caution">
    <text evidence="2">The sequence shown here is derived from an EMBL/GenBank/DDBJ whole genome shotgun (WGS) entry which is preliminary data.</text>
</comment>
<dbReference type="Proteomes" id="UP000276982">
    <property type="component" value="Unassembled WGS sequence"/>
</dbReference>
<organism evidence="2 3">
    <name type="scientific">Lachnoanaerobaculum orale</name>
    <dbReference type="NCBI Taxonomy" id="979627"/>
    <lineage>
        <taxon>Bacteria</taxon>
        <taxon>Bacillati</taxon>
        <taxon>Bacillota</taxon>
        <taxon>Clostridia</taxon>
        <taxon>Lachnospirales</taxon>
        <taxon>Lachnospiraceae</taxon>
        <taxon>Lachnoanaerobaculum</taxon>
    </lineage>
</organism>
<protein>
    <submittedName>
        <fullName evidence="2">Tetratricopeptide repeat protein</fullName>
    </submittedName>
</protein>
<dbReference type="EMBL" id="RRCM01000002">
    <property type="protein sequence ID" value="RRJ14129.1"/>
    <property type="molecule type" value="Genomic_DNA"/>
</dbReference>
<evidence type="ECO:0000256" key="1">
    <source>
        <dbReference type="PROSITE-ProRule" id="PRU00339"/>
    </source>
</evidence>
<dbReference type="Gene3D" id="1.25.40.10">
    <property type="entry name" value="Tetratricopeptide repeat domain"/>
    <property type="match status" value="1"/>
</dbReference>
<keyword evidence="1" id="KW-0802">TPR repeat</keyword>
<dbReference type="AlphaFoldDB" id="A0A3P3Q103"/>
<name>A0A3P3Q103_9FIRM</name>
<feature type="repeat" description="TPR" evidence="1">
    <location>
        <begin position="237"/>
        <end position="270"/>
    </location>
</feature>
<gene>
    <name evidence="2" type="ORF">EHW90_10500</name>
</gene>
<dbReference type="InterPro" id="IPR019734">
    <property type="entry name" value="TPR_rpt"/>
</dbReference>
<sequence length="360" mass="42105">MYIIFCNIAYLRYYDGRIAGEMNPTTGGRWVQENEDAHEKWNFLNMDGKCYGFVKDIGEEFHIEKFDEKYRHFDEANNVLVIWCAAHQERGTVIVGWYENAIANRFLKEMRCTPASGIDRYYWFECSAEDAYLLPEDERTFTIGSAAKDGVGKGFGQSNIWFGESAYAKENVIPNVLEFINSHKEDRINTLTKEFLDTGDKTPLTKEEEEYANELTDDQNLEYLPFGYRIYANNPTADNAYAVAVALNNCYQYSMAIPWFEKTVELDPDDIYARGKLAYIYQQLEMYDKSTETVKDLLDRIPDEEADLRDELYCILADNYYFDGKVEESIIWLERVLQESKNEDLISYTTDTLKKWKKHL</sequence>
<dbReference type="RefSeq" id="WP_124952725.1">
    <property type="nucleotide sequence ID" value="NZ_RRCM01000002.1"/>
</dbReference>
<evidence type="ECO:0000313" key="2">
    <source>
        <dbReference type="EMBL" id="RRJ14129.1"/>
    </source>
</evidence>
<proteinExistence type="predicted"/>